<accession>A0A2R5GD83</accession>
<dbReference type="EMBL" id="BEYU01000019">
    <property type="protein sequence ID" value="GBG26121.1"/>
    <property type="molecule type" value="Genomic_DNA"/>
</dbReference>
<feature type="transmembrane region" description="Helical" evidence="1">
    <location>
        <begin position="249"/>
        <end position="270"/>
    </location>
</feature>
<keyword evidence="1" id="KW-0812">Transmembrane</keyword>
<comment type="caution">
    <text evidence="2">The sequence shown here is derived from an EMBL/GenBank/DDBJ whole genome shotgun (WGS) entry which is preliminary data.</text>
</comment>
<keyword evidence="1" id="KW-1133">Transmembrane helix</keyword>
<evidence type="ECO:0000313" key="3">
    <source>
        <dbReference type="Proteomes" id="UP000241890"/>
    </source>
</evidence>
<feature type="transmembrane region" description="Helical" evidence="1">
    <location>
        <begin position="13"/>
        <end position="32"/>
    </location>
</feature>
<keyword evidence="1" id="KW-0472">Membrane</keyword>
<sequence>MTWAQVDADSAPVLAYFAVLGASILLVLITWAPLHGGGQGPKRFVTLALPFAATALIVCWSEIFAFMSEVSKEKGCGPGESPLELLHCNTPAWQEFDVFVQAYVDVTKTAVGWAASSQLLMFVLSGCTFLHLECARLGVPGYLSLAYVLVGFLGAISLSFPLLFGHLFVLANRRASETAAPLVPKTTGTLVFCNLVAMISVLVLPHTYESHRQTYYTWALMIVHVILMAPCFVGRPTTIPATHKDASRYRLLTIVLYTFLAGASMVAHIHNNLRVSLAFMSARPDASFVDLLRYIYLDPFLQSFCQCSISFDVVFTSIAAAAYMISTSFWRGLLLGALVPVLGIAVTFPLFLALQLVDETVRSTRLHQD</sequence>
<feature type="transmembrane region" description="Helical" evidence="1">
    <location>
        <begin position="332"/>
        <end position="357"/>
    </location>
</feature>
<proteinExistence type="predicted"/>
<feature type="transmembrane region" description="Helical" evidence="1">
    <location>
        <begin position="182"/>
        <end position="203"/>
    </location>
</feature>
<evidence type="ECO:0000313" key="2">
    <source>
        <dbReference type="EMBL" id="GBG26121.1"/>
    </source>
</evidence>
<feature type="transmembrane region" description="Helical" evidence="1">
    <location>
        <begin position="215"/>
        <end position="237"/>
    </location>
</feature>
<keyword evidence="3" id="KW-1185">Reference proteome</keyword>
<evidence type="ECO:0000256" key="1">
    <source>
        <dbReference type="SAM" id="Phobius"/>
    </source>
</evidence>
<gene>
    <name evidence="2" type="ORF">FCC1311_023412</name>
</gene>
<dbReference type="Proteomes" id="UP000241890">
    <property type="component" value="Unassembled WGS sequence"/>
</dbReference>
<protein>
    <submittedName>
        <fullName evidence="2">Uncharacterized protein</fullName>
    </submittedName>
</protein>
<feature type="transmembrane region" description="Helical" evidence="1">
    <location>
        <begin position="145"/>
        <end position="170"/>
    </location>
</feature>
<name>A0A2R5GD83_9STRA</name>
<dbReference type="OrthoDB" id="2126185at2759"/>
<dbReference type="InParanoid" id="A0A2R5GD83"/>
<feature type="transmembrane region" description="Helical" evidence="1">
    <location>
        <begin position="44"/>
        <end position="67"/>
    </location>
</feature>
<reference evidence="2 3" key="1">
    <citation type="submission" date="2017-12" db="EMBL/GenBank/DDBJ databases">
        <title>Sequencing, de novo assembly and annotation of complete genome of a new Thraustochytrid species, strain FCC1311.</title>
        <authorList>
            <person name="Sedici K."/>
            <person name="Godart F."/>
            <person name="Aiese Cigliano R."/>
            <person name="Sanseverino W."/>
            <person name="Barakat M."/>
            <person name="Ortet P."/>
            <person name="Marechal E."/>
            <person name="Cagnac O."/>
            <person name="Amato A."/>
        </authorList>
    </citation>
    <scope>NUCLEOTIDE SEQUENCE [LARGE SCALE GENOMIC DNA]</scope>
</reference>
<dbReference type="AlphaFoldDB" id="A0A2R5GD83"/>
<organism evidence="2 3">
    <name type="scientific">Hondaea fermentalgiana</name>
    <dbReference type="NCBI Taxonomy" id="2315210"/>
    <lineage>
        <taxon>Eukaryota</taxon>
        <taxon>Sar</taxon>
        <taxon>Stramenopiles</taxon>
        <taxon>Bigyra</taxon>
        <taxon>Labyrinthulomycetes</taxon>
        <taxon>Thraustochytrida</taxon>
        <taxon>Thraustochytriidae</taxon>
        <taxon>Hondaea</taxon>
    </lineage>
</organism>